<keyword evidence="3" id="KW-1185">Reference proteome</keyword>
<sequence>MRRSTTSAVTDRRGVAHARSRSRLAALLIAELIFALLIVGRSEAPSGPAVATPAAPASLTTPVAASRVHTLADGRAVRLTNLGGARTDRLLSRIAAEMDGAAAAVTGFWGPQWPREIVIAVAGTDAQFAAIGGGDIHTAATTTPERITFAPGAADLSDAALRIVLRHELFHYAARDRTASDAPRWLTEGVADFVARPATPVPDASLLTLPADAELSGPDRSPAYDRAWWFSRFVADRYGAGTLLALYHRACGPGHPAVATAVRDTLGMDLDAVLTEWRQWASR</sequence>
<evidence type="ECO:0000313" key="3">
    <source>
        <dbReference type="Proteomes" id="UP000069773"/>
    </source>
</evidence>
<accession>A0AAW5SMQ5</accession>
<evidence type="ECO:0000313" key="4">
    <source>
        <dbReference type="Proteomes" id="UP001207528"/>
    </source>
</evidence>
<dbReference type="Proteomes" id="UP001207528">
    <property type="component" value="Unassembled WGS sequence"/>
</dbReference>
<dbReference type="EMBL" id="JACKTI010000047">
    <property type="protein sequence ID" value="MCV7025241.1"/>
    <property type="molecule type" value="Genomic_DNA"/>
</dbReference>
<evidence type="ECO:0000313" key="1">
    <source>
        <dbReference type="EMBL" id="GAT09106.1"/>
    </source>
</evidence>
<protein>
    <submittedName>
        <fullName evidence="2">Peptidase</fullName>
    </submittedName>
</protein>
<reference evidence="1 3" key="1">
    <citation type="journal article" date="2016" name="Genome Announc.">
        <title>Draft Genome Sequences of Five Rapidly Growing Mycobacterium Species, M. thermoresistibile, M. fortuitum subsp. acetamidolyticum, M. canariasense, M. brisbanense, and M. novocastrense.</title>
        <authorList>
            <person name="Katahira K."/>
            <person name="Ogura Y."/>
            <person name="Gotoh Y."/>
            <person name="Hayashi T."/>
        </authorList>
    </citation>
    <scope>NUCLEOTIDE SEQUENCE [LARGE SCALE GENOMIC DNA]</scope>
    <source>
        <strain evidence="1 3">JCM18114</strain>
    </source>
</reference>
<proteinExistence type="predicted"/>
<gene>
    <name evidence="2" type="ORF">H7I77_18115</name>
    <name evidence="1" type="ORF">RMCN_2239</name>
</gene>
<dbReference type="Proteomes" id="UP000069773">
    <property type="component" value="Unassembled WGS sequence"/>
</dbReference>
<comment type="caution">
    <text evidence="2">The sequence shown here is derived from an EMBL/GenBank/DDBJ whole genome shotgun (WGS) entry which is preliminary data.</text>
</comment>
<evidence type="ECO:0000313" key="2">
    <source>
        <dbReference type="EMBL" id="MCV7025241.1"/>
    </source>
</evidence>
<reference evidence="2" key="3">
    <citation type="journal article" date="2022" name="BMC Genomics">
        <title>Comparative genome analysis of mycobacteria focusing on tRNA and non-coding RNA.</title>
        <authorList>
            <person name="Behra P.R.K."/>
            <person name="Pettersson B.M.F."/>
            <person name="Ramesh M."/>
            <person name="Das S."/>
            <person name="Dasgupta S."/>
            <person name="Kirsebom L.A."/>
        </authorList>
    </citation>
    <scope>NUCLEOTIDE SEQUENCE</scope>
    <source>
        <strain evidence="2">DSM 44203</strain>
    </source>
</reference>
<dbReference type="EMBL" id="BCTA01000028">
    <property type="protein sequence ID" value="GAT09106.1"/>
    <property type="molecule type" value="Genomic_DNA"/>
</dbReference>
<name>A0AAW5SMQ5_MYCNV</name>
<organism evidence="2 4">
    <name type="scientific">Mycolicibacterium novocastrense</name>
    <name type="common">Mycobacterium novocastrense</name>
    <dbReference type="NCBI Taxonomy" id="59813"/>
    <lineage>
        <taxon>Bacteria</taxon>
        <taxon>Bacillati</taxon>
        <taxon>Actinomycetota</taxon>
        <taxon>Actinomycetes</taxon>
        <taxon>Mycobacteriales</taxon>
        <taxon>Mycobacteriaceae</taxon>
        <taxon>Mycolicibacterium</taxon>
    </lineage>
</organism>
<dbReference type="AlphaFoldDB" id="A0AAW5SMQ5"/>
<reference evidence="2" key="2">
    <citation type="submission" date="2020-07" db="EMBL/GenBank/DDBJ databases">
        <authorList>
            <person name="Pettersson B.M.F."/>
            <person name="Behra P.R.K."/>
            <person name="Ramesh M."/>
            <person name="Das S."/>
            <person name="Dasgupta S."/>
            <person name="Kirsebom L.A."/>
        </authorList>
    </citation>
    <scope>NUCLEOTIDE SEQUENCE</scope>
    <source>
        <strain evidence="2">DSM 44203</strain>
    </source>
</reference>
<dbReference type="RefSeq" id="WP_067389145.1">
    <property type="nucleotide sequence ID" value="NZ_BCTA01000028.1"/>
</dbReference>